<name>R0L8Q4_ANAPL</name>
<dbReference type="AlphaFoldDB" id="R0L8Q4"/>
<protein>
    <submittedName>
        <fullName evidence="1">Uncharacterized protein</fullName>
    </submittedName>
</protein>
<evidence type="ECO:0000313" key="1">
    <source>
        <dbReference type="EMBL" id="EOB02014.1"/>
    </source>
</evidence>
<reference evidence="2" key="1">
    <citation type="journal article" date="2013" name="Nat. Genet.">
        <title>The duck genome and transcriptome provide insight into an avian influenza virus reservoir species.</title>
        <authorList>
            <person name="Huang Y."/>
            <person name="Li Y."/>
            <person name="Burt D.W."/>
            <person name="Chen H."/>
            <person name="Zhang Y."/>
            <person name="Qian W."/>
            <person name="Kim H."/>
            <person name="Gan S."/>
            <person name="Zhao Y."/>
            <person name="Li J."/>
            <person name="Yi K."/>
            <person name="Feng H."/>
            <person name="Zhu P."/>
            <person name="Li B."/>
            <person name="Liu Q."/>
            <person name="Fairley S."/>
            <person name="Magor K.E."/>
            <person name="Du Z."/>
            <person name="Hu X."/>
            <person name="Goodman L."/>
            <person name="Tafer H."/>
            <person name="Vignal A."/>
            <person name="Lee T."/>
            <person name="Kim K.W."/>
            <person name="Sheng Z."/>
            <person name="An Y."/>
            <person name="Searle S."/>
            <person name="Herrero J."/>
            <person name="Groenen M.A."/>
            <person name="Crooijmans R.P."/>
            <person name="Faraut T."/>
            <person name="Cai Q."/>
            <person name="Webster R.G."/>
            <person name="Aldridge J.R."/>
            <person name="Warren W.C."/>
            <person name="Bartschat S."/>
            <person name="Kehr S."/>
            <person name="Marz M."/>
            <person name="Stadler P.F."/>
            <person name="Smith J."/>
            <person name="Kraus R.H."/>
            <person name="Zhao Y."/>
            <person name="Ren L."/>
            <person name="Fei J."/>
            <person name="Morisson M."/>
            <person name="Kaiser P."/>
            <person name="Griffin D.K."/>
            <person name="Rao M."/>
            <person name="Pitel F."/>
            <person name="Wang J."/>
            <person name="Li N."/>
        </authorList>
    </citation>
    <scope>NUCLEOTIDE SEQUENCE [LARGE SCALE GENOMIC DNA]</scope>
</reference>
<evidence type="ECO:0000313" key="2">
    <source>
        <dbReference type="Proteomes" id="UP000296049"/>
    </source>
</evidence>
<accession>R0L8Q4</accession>
<proteinExistence type="predicted"/>
<sequence length="242" mass="26172">MTADRTIASPCPTQVGCVSTFRAAAAEIGDEMLMAAAEGPGPDCTHGLWQLFLLQSCCCMGLLSTLRGDTRGAGGWSFGHPDPTRDACRQPAAHAGMSFLTVGVEPVQNLLRGPQQTKGQDKSRANSAEESITAFCSKVDFYPKVESTLGSLLEATKFEDEQLSFCEKQTANLLESISEIDDQEARNEAERSQEAISLCLSCFSVPGRDVILEESSGVLFKEYLEDAVVQDMCCLVELEKLI</sequence>
<keyword evidence="2" id="KW-1185">Reference proteome</keyword>
<dbReference type="Proteomes" id="UP000296049">
    <property type="component" value="Unassembled WGS sequence"/>
</dbReference>
<dbReference type="EMBL" id="KB743005">
    <property type="protein sequence ID" value="EOB02014.1"/>
    <property type="molecule type" value="Genomic_DNA"/>
</dbReference>
<gene>
    <name evidence="1" type="ORF">Anapl_00965</name>
</gene>
<organism evidence="1 2">
    <name type="scientific">Anas platyrhynchos</name>
    <name type="common">Mallard</name>
    <name type="synonym">Anas boschas</name>
    <dbReference type="NCBI Taxonomy" id="8839"/>
    <lineage>
        <taxon>Eukaryota</taxon>
        <taxon>Metazoa</taxon>
        <taxon>Chordata</taxon>
        <taxon>Craniata</taxon>
        <taxon>Vertebrata</taxon>
        <taxon>Euteleostomi</taxon>
        <taxon>Archelosauria</taxon>
        <taxon>Archosauria</taxon>
        <taxon>Dinosauria</taxon>
        <taxon>Saurischia</taxon>
        <taxon>Theropoda</taxon>
        <taxon>Coelurosauria</taxon>
        <taxon>Aves</taxon>
        <taxon>Neognathae</taxon>
        <taxon>Galloanserae</taxon>
        <taxon>Anseriformes</taxon>
        <taxon>Anatidae</taxon>
        <taxon>Anatinae</taxon>
        <taxon>Anas</taxon>
    </lineage>
</organism>